<dbReference type="GO" id="GO:0005886">
    <property type="term" value="C:plasma membrane"/>
    <property type="evidence" value="ECO:0007669"/>
    <property type="project" value="UniProtKB-SubCell"/>
</dbReference>
<dbReference type="Pfam" id="PF01966">
    <property type="entry name" value="HD"/>
    <property type="match status" value="1"/>
</dbReference>
<sequence length="503" mass="57776">MIFIVLMIIFIIFFIITLSLLLYIMFSTSQKHLIVKKKEKANKERKQILSDTYREINQEKKLFNENCYLEHQKHEIAQKNIAEQEKVLNQLKTFYNQQKKQLDEKEIKLQKLKEKLILKQEELTTKLQNLSEFTQEEAKEEILKNVENKIQHEIISRIKKAENFANSRSKELSNDIILSAMEKFKTDIVNEKTTSVVKLENDDLKGWIIGKDGRNTKAFENYGGVEIIVDDTPKVVTVSCFNPIRREIATRTLYKLLKEKKIQPIRIEKELKIQEELLEENILEIGYQTVNELNILDMDKNLVKLLGRLKYRTSYGQNVLLHSVEVAKIASTIASELGLSAKTALRAGLLHDIGKALDFEREGSHVTLGVEQASKYGENEIVQNAIAAHHNDVAKESEIAIIVSIADAISASRPGVRNDTIENFFVRMNQIEEIGQEIPGIAKTYAFQSGRQIRIIIDPIASNESEMFEILETFKNNLKDKVVIPGEITITAIREKREVVIIN</sequence>
<name>A0A8E2QYM5_9MOLU</name>
<dbReference type="NCBIfam" id="TIGR03319">
    <property type="entry name" value="RNase_Y"/>
    <property type="match status" value="1"/>
</dbReference>
<keyword evidence="5" id="KW-0472">Membrane</keyword>
<dbReference type="EC" id="3.1.-.-" evidence="5 6"/>
<dbReference type="Pfam" id="PF12072">
    <property type="entry name" value="RNase_Y_N"/>
    <property type="match status" value="1"/>
</dbReference>
<dbReference type="AlphaFoldDB" id="A0A8E2QYM5"/>
<evidence type="ECO:0000256" key="6">
    <source>
        <dbReference type="NCBIfam" id="TIGR03319"/>
    </source>
</evidence>
<protein>
    <recommendedName>
        <fullName evidence="5 6">Ribonuclease Y</fullName>
        <shortName evidence="5">RNase Y</shortName>
        <ecNumber evidence="5 6">3.1.-.-</ecNumber>
    </recommendedName>
</protein>
<evidence type="ECO:0000313" key="9">
    <source>
        <dbReference type="EMBL" id="PPE05000.1"/>
    </source>
</evidence>
<comment type="subcellular location">
    <subcellularLocation>
        <location evidence="5">Cell membrane</location>
        <topology evidence="5">Single-pass membrane protein</topology>
    </subcellularLocation>
</comment>
<dbReference type="Proteomes" id="UP000239010">
    <property type="component" value="Unassembled WGS sequence"/>
</dbReference>
<dbReference type="CDD" id="cd22431">
    <property type="entry name" value="KH-I_RNaseY"/>
    <property type="match status" value="1"/>
</dbReference>
<evidence type="ECO:0000256" key="5">
    <source>
        <dbReference type="HAMAP-Rule" id="MF_00335"/>
    </source>
</evidence>
<evidence type="ECO:0000256" key="1">
    <source>
        <dbReference type="ARBA" id="ARBA00022722"/>
    </source>
</evidence>
<evidence type="ECO:0000256" key="2">
    <source>
        <dbReference type="ARBA" id="ARBA00022759"/>
    </source>
</evidence>
<feature type="transmembrane region" description="Helical" evidence="5">
    <location>
        <begin position="6"/>
        <end position="26"/>
    </location>
</feature>
<dbReference type="SUPFAM" id="SSF54791">
    <property type="entry name" value="Eukaryotic type KH-domain (KH-domain type I)"/>
    <property type="match status" value="1"/>
</dbReference>
<dbReference type="InterPro" id="IPR017705">
    <property type="entry name" value="Ribonuclease_Y"/>
</dbReference>
<dbReference type="InterPro" id="IPR006674">
    <property type="entry name" value="HD_domain"/>
</dbReference>
<organism evidence="9 10">
    <name type="scientific">Entomoplasma ellychniae</name>
    <dbReference type="NCBI Taxonomy" id="2114"/>
    <lineage>
        <taxon>Bacteria</taxon>
        <taxon>Bacillati</taxon>
        <taxon>Mycoplasmatota</taxon>
        <taxon>Mollicutes</taxon>
        <taxon>Entomoplasmatales</taxon>
        <taxon>Entomoplasmataceae</taxon>
        <taxon>Entomoplasma</taxon>
    </lineage>
</organism>
<proteinExistence type="inferred from homology"/>
<reference evidence="9 10" key="1">
    <citation type="submission" date="2017-11" db="EMBL/GenBank/DDBJ databases">
        <title>Genome sequence of Entomoplasma ellychniae ELCN-1 (ATCC 43707).</title>
        <authorList>
            <person name="Lo W.-S."/>
            <person name="Gasparich G.E."/>
            <person name="Kuo C.-H."/>
        </authorList>
    </citation>
    <scope>NUCLEOTIDE SEQUENCE [LARGE SCALE GENOMIC DNA]</scope>
    <source>
        <strain evidence="9 10">ELCN-1</strain>
    </source>
</reference>
<dbReference type="InterPro" id="IPR036612">
    <property type="entry name" value="KH_dom_type_1_sf"/>
</dbReference>
<dbReference type="RefSeq" id="WP_104206077.1">
    <property type="nucleotide sequence ID" value="NZ_PHND01000001.1"/>
</dbReference>
<evidence type="ECO:0000259" key="8">
    <source>
        <dbReference type="PROSITE" id="PS51831"/>
    </source>
</evidence>
<feature type="coiled-coil region" evidence="7">
    <location>
        <begin position="88"/>
        <end position="129"/>
    </location>
</feature>
<keyword evidence="4 5" id="KW-0694">RNA-binding</keyword>
<evidence type="ECO:0000256" key="3">
    <source>
        <dbReference type="ARBA" id="ARBA00022801"/>
    </source>
</evidence>
<dbReference type="InterPro" id="IPR022711">
    <property type="entry name" value="RNase_Y_N"/>
</dbReference>
<keyword evidence="7" id="KW-0175">Coiled coil</keyword>
<evidence type="ECO:0000256" key="7">
    <source>
        <dbReference type="SAM" id="Coils"/>
    </source>
</evidence>
<dbReference type="InterPro" id="IPR006675">
    <property type="entry name" value="HDIG_dom"/>
</dbReference>
<comment type="caution">
    <text evidence="9">The sequence shown here is derived from an EMBL/GenBank/DDBJ whole genome shotgun (WGS) entry which is preliminary data.</text>
</comment>
<evidence type="ECO:0000313" key="10">
    <source>
        <dbReference type="Proteomes" id="UP000239010"/>
    </source>
</evidence>
<dbReference type="GO" id="GO:0016787">
    <property type="term" value="F:hydrolase activity"/>
    <property type="evidence" value="ECO:0007669"/>
    <property type="project" value="UniProtKB-KW"/>
</dbReference>
<dbReference type="SMART" id="SM00471">
    <property type="entry name" value="HDc"/>
    <property type="match status" value="1"/>
</dbReference>
<dbReference type="HAMAP" id="MF_00335">
    <property type="entry name" value="RNase_Y"/>
    <property type="match status" value="1"/>
</dbReference>
<dbReference type="GO" id="GO:0004521">
    <property type="term" value="F:RNA endonuclease activity"/>
    <property type="evidence" value="ECO:0007669"/>
    <property type="project" value="UniProtKB-UniRule"/>
</dbReference>
<keyword evidence="5" id="KW-1003">Cell membrane</keyword>
<keyword evidence="5" id="KW-0812">Transmembrane</keyword>
<dbReference type="InterPro" id="IPR003607">
    <property type="entry name" value="HD/PDEase_dom"/>
</dbReference>
<accession>A0A8E2QYM5</accession>
<keyword evidence="3 5" id="KW-0378">Hydrolase</keyword>
<dbReference type="GO" id="GO:0003723">
    <property type="term" value="F:RNA binding"/>
    <property type="evidence" value="ECO:0007669"/>
    <property type="project" value="UniProtKB-UniRule"/>
</dbReference>
<dbReference type="PANTHER" id="PTHR12826:SF15">
    <property type="entry name" value="RIBONUCLEASE Y"/>
    <property type="match status" value="1"/>
</dbReference>
<evidence type="ECO:0000256" key="4">
    <source>
        <dbReference type="ARBA" id="ARBA00022884"/>
    </source>
</evidence>
<dbReference type="SUPFAM" id="SSF109604">
    <property type="entry name" value="HD-domain/PDEase-like"/>
    <property type="match status" value="1"/>
</dbReference>
<dbReference type="GO" id="GO:0006402">
    <property type="term" value="P:mRNA catabolic process"/>
    <property type="evidence" value="ECO:0007669"/>
    <property type="project" value="UniProtKB-UniRule"/>
</dbReference>
<dbReference type="PROSITE" id="PS51831">
    <property type="entry name" value="HD"/>
    <property type="match status" value="1"/>
</dbReference>
<keyword evidence="1 5" id="KW-0540">Nuclease</keyword>
<comment type="similarity">
    <text evidence="5">Belongs to the RNase Y family.</text>
</comment>
<comment type="function">
    <text evidence="5">Endoribonuclease that initiates mRNA decay.</text>
</comment>
<feature type="domain" description="HD" evidence="8">
    <location>
        <begin position="319"/>
        <end position="412"/>
    </location>
</feature>
<dbReference type="NCBIfam" id="TIGR00277">
    <property type="entry name" value="HDIG"/>
    <property type="match status" value="1"/>
</dbReference>
<gene>
    <name evidence="5 9" type="primary">rny</name>
    <name evidence="9" type="ORF">EELLY_v1c06860</name>
</gene>
<keyword evidence="5" id="KW-1133">Transmembrane helix</keyword>
<dbReference type="CDD" id="cd00077">
    <property type="entry name" value="HDc"/>
    <property type="match status" value="1"/>
</dbReference>
<keyword evidence="10" id="KW-1185">Reference proteome</keyword>
<keyword evidence="2 5" id="KW-0255">Endonuclease</keyword>
<dbReference type="EMBL" id="PHND01000001">
    <property type="protein sequence ID" value="PPE05000.1"/>
    <property type="molecule type" value="Genomic_DNA"/>
</dbReference>
<dbReference type="PANTHER" id="PTHR12826">
    <property type="entry name" value="RIBONUCLEASE Y"/>
    <property type="match status" value="1"/>
</dbReference>
<dbReference type="Gene3D" id="1.10.3210.10">
    <property type="entry name" value="Hypothetical protein af1432"/>
    <property type="match status" value="1"/>
</dbReference>